<feature type="region of interest" description="Disordered" evidence="2">
    <location>
        <begin position="1"/>
        <end position="45"/>
    </location>
</feature>
<reference evidence="3" key="1">
    <citation type="submission" date="2015-12" db="EMBL/GenBank/DDBJ databases">
        <title>Update maize B73 reference genome by single molecule sequencing technologies.</title>
        <authorList>
            <consortium name="Maize Genome Sequencing Project"/>
            <person name="Ware D."/>
        </authorList>
    </citation>
    <scope>NUCLEOTIDE SEQUENCE [LARGE SCALE GENOMIC DNA]</scope>
    <source>
        <tissue evidence="3">Seedling</tissue>
    </source>
</reference>
<dbReference type="InterPro" id="IPR000504">
    <property type="entry name" value="RRM_dom"/>
</dbReference>
<dbReference type="InterPro" id="IPR035979">
    <property type="entry name" value="RBD_domain_sf"/>
</dbReference>
<sequence length="429" mass="44711">MRPAASPSPTGHRAPPQLPLLLPSALVPMKKRRTPRRARPPATVPVPVPPPAAAALIPVPVPSAPYQIPAPPAAAAALDAHYLMLLAHTVVSQADAEEAAQAWSPSPPAAPVGEKLSSSPPPLPPSAADEEKPHAPPPPLPPLAVDENPSSYSISMYHHGHGHAATEESAEDCKETACPQLGGNAGGGSSKGDQRGGGVPSPAAGASPPRPGNEDDEELELGEIPPEKNPAADCNAGSAHESSLGLGKEEATGGSGRHAAPVHAAVTEMSAAEQKRVREVFVGGISRDAGEADVRAALSAAGEITEVRMIRDRTTGKKHKGYCFVAYRDAAMASKAVAEFPRGPIIQDYNPIYEHRQPSPTLAVHPSYITSWGPRARNDNNTYAIPASSYVVSPIVAVPAGYYTPMYHEGNSMYLPPPPDLFHDTIISP</sequence>
<evidence type="ECO:0000256" key="2">
    <source>
        <dbReference type="SAM" id="MobiDB-lite"/>
    </source>
</evidence>
<dbReference type="EMBL" id="CM007650">
    <property type="protein sequence ID" value="ONM51715.1"/>
    <property type="molecule type" value="Genomic_DNA"/>
</dbReference>
<protein>
    <submittedName>
        <fullName evidence="3">Uncharacterized protein</fullName>
    </submittedName>
</protein>
<evidence type="ECO:0000256" key="1">
    <source>
        <dbReference type="PROSITE-ProRule" id="PRU00176"/>
    </source>
</evidence>
<dbReference type="PaxDb" id="4577-GRMZM2G374169_P01"/>
<dbReference type="Gene3D" id="3.30.70.330">
    <property type="match status" value="1"/>
</dbReference>
<dbReference type="OMA" id="GNSMYLP"/>
<accession>A0A1D6HTL0</accession>
<keyword evidence="1" id="KW-0694">RNA-binding</keyword>
<dbReference type="SMART" id="SM00360">
    <property type="entry name" value="RRM"/>
    <property type="match status" value="1"/>
</dbReference>
<feature type="compositionally biased region" description="Basic residues" evidence="2">
    <location>
        <begin position="29"/>
        <end position="39"/>
    </location>
</feature>
<dbReference type="PROSITE" id="PS50102">
    <property type="entry name" value="RRM"/>
    <property type="match status" value="1"/>
</dbReference>
<dbReference type="AlphaFoldDB" id="A0A1D6HTL0"/>
<evidence type="ECO:0000313" key="3">
    <source>
        <dbReference type="EMBL" id="ONM51715.1"/>
    </source>
</evidence>
<proteinExistence type="predicted"/>
<gene>
    <name evidence="3" type="ORF">ZEAMMB73_Zm00001d018950</name>
</gene>
<dbReference type="InterPro" id="IPR012677">
    <property type="entry name" value="Nucleotide-bd_a/b_plait_sf"/>
</dbReference>
<organism evidence="3">
    <name type="scientific">Zea mays</name>
    <name type="common">Maize</name>
    <dbReference type="NCBI Taxonomy" id="4577"/>
    <lineage>
        <taxon>Eukaryota</taxon>
        <taxon>Viridiplantae</taxon>
        <taxon>Streptophyta</taxon>
        <taxon>Embryophyta</taxon>
        <taxon>Tracheophyta</taxon>
        <taxon>Spermatophyta</taxon>
        <taxon>Magnoliopsida</taxon>
        <taxon>Liliopsida</taxon>
        <taxon>Poales</taxon>
        <taxon>Poaceae</taxon>
        <taxon>PACMAD clade</taxon>
        <taxon>Panicoideae</taxon>
        <taxon>Andropogonodae</taxon>
        <taxon>Andropogoneae</taxon>
        <taxon>Tripsacinae</taxon>
        <taxon>Zea</taxon>
    </lineage>
</organism>
<dbReference type="STRING" id="4577.A0A1D6HTL0"/>
<feature type="compositionally biased region" description="Low complexity" evidence="2">
    <location>
        <begin position="19"/>
        <end position="28"/>
    </location>
</feature>
<name>A0A1D6HTL0_MAIZE</name>
<dbReference type="PANTHER" id="PTHR45735:SF2">
    <property type="entry name" value="CLEAVAGE STIMULATION FACTOR SUBUNIT 2"/>
    <property type="match status" value="1"/>
</dbReference>
<dbReference type="GO" id="GO:0003723">
    <property type="term" value="F:RNA binding"/>
    <property type="evidence" value="ECO:0007669"/>
    <property type="project" value="UniProtKB-UniRule"/>
</dbReference>
<dbReference type="eggNOG" id="KOG0108">
    <property type="taxonomic scope" value="Eukaryota"/>
</dbReference>
<feature type="compositionally biased region" description="Gly residues" evidence="2">
    <location>
        <begin position="183"/>
        <end position="199"/>
    </location>
</feature>
<dbReference type="InParanoid" id="A0A1D6HTL0"/>
<dbReference type="SMR" id="A0A1D6HTL0"/>
<feature type="region of interest" description="Disordered" evidence="2">
    <location>
        <begin position="98"/>
        <end position="261"/>
    </location>
</feature>
<dbReference type="SUPFAM" id="SSF54928">
    <property type="entry name" value="RNA-binding domain, RBD"/>
    <property type="match status" value="1"/>
</dbReference>
<dbReference type="PANTHER" id="PTHR45735">
    <property type="entry name" value="CLEAVAGE STIMULATION FACTOR SUBUNIT 2"/>
    <property type="match status" value="1"/>
</dbReference>
<dbReference type="Pfam" id="PF00076">
    <property type="entry name" value="RRM_1"/>
    <property type="match status" value="1"/>
</dbReference>